<keyword evidence="1" id="KW-0472">Membrane</keyword>
<keyword evidence="3" id="KW-1185">Reference proteome</keyword>
<gene>
    <name evidence="2" type="ORF">SV7mr_26140</name>
</gene>
<reference evidence="2 3" key="1">
    <citation type="submission" date="2019-02" db="EMBL/GenBank/DDBJ databases">
        <title>Deep-cultivation of Planctomycetes and their phenomic and genomic characterization uncovers novel biology.</title>
        <authorList>
            <person name="Wiegand S."/>
            <person name="Jogler M."/>
            <person name="Boedeker C."/>
            <person name="Pinto D."/>
            <person name="Vollmers J."/>
            <person name="Rivas-Marin E."/>
            <person name="Kohn T."/>
            <person name="Peeters S.H."/>
            <person name="Heuer A."/>
            <person name="Rast P."/>
            <person name="Oberbeckmann S."/>
            <person name="Bunk B."/>
            <person name="Jeske O."/>
            <person name="Meyerdierks A."/>
            <person name="Storesund J.E."/>
            <person name="Kallscheuer N."/>
            <person name="Luecker S."/>
            <person name="Lage O.M."/>
            <person name="Pohl T."/>
            <person name="Merkel B.J."/>
            <person name="Hornburger P."/>
            <person name="Mueller R.-W."/>
            <person name="Bruemmer F."/>
            <person name="Labrenz M."/>
            <person name="Spormann A.M."/>
            <person name="Op den Camp H."/>
            <person name="Overmann J."/>
            <person name="Amann R."/>
            <person name="Jetten M.S.M."/>
            <person name="Mascher T."/>
            <person name="Medema M.H."/>
            <person name="Devos D.P."/>
            <person name="Kaster A.-K."/>
            <person name="Ovreas L."/>
            <person name="Rohde M."/>
            <person name="Galperin M.Y."/>
            <person name="Jogler C."/>
        </authorList>
    </citation>
    <scope>NUCLEOTIDE SEQUENCE [LARGE SCALE GENOMIC DNA]</scope>
    <source>
        <strain evidence="2 3">SV_7m_r</strain>
    </source>
</reference>
<name>A0A517SVD5_9BACT</name>
<dbReference type="EMBL" id="CP036272">
    <property type="protein sequence ID" value="QDT60097.1"/>
    <property type="molecule type" value="Genomic_DNA"/>
</dbReference>
<organism evidence="2 3">
    <name type="scientific">Stieleria bergensis</name>
    <dbReference type="NCBI Taxonomy" id="2528025"/>
    <lineage>
        <taxon>Bacteria</taxon>
        <taxon>Pseudomonadati</taxon>
        <taxon>Planctomycetota</taxon>
        <taxon>Planctomycetia</taxon>
        <taxon>Pirellulales</taxon>
        <taxon>Pirellulaceae</taxon>
        <taxon>Stieleria</taxon>
    </lineage>
</organism>
<evidence type="ECO:0000256" key="1">
    <source>
        <dbReference type="SAM" id="Phobius"/>
    </source>
</evidence>
<protein>
    <submittedName>
        <fullName evidence="2">Uncharacterized protein</fullName>
    </submittedName>
</protein>
<keyword evidence="1" id="KW-1133">Transmembrane helix</keyword>
<feature type="transmembrane region" description="Helical" evidence="1">
    <location>
        <begin position="107"/>
        <end position="134"/>
    </location>
</feature>
<dbReference type="Proteomes" id="UP000315003">
    <property type="component" value="Chromosome"/>
</dbReference>
<accession>A0A517SVD5</accession>
<feature type="transmembrane region" description="Helical" evidence="1">
    <location>
        <begin position="64"/>
        <end position="95"/>
    </location>
</feature>
<evidence type="ECO:0000313" key="3">
    <source>
        <dbReference type="Proteomes" id="UP000315003"/>
    </source>
</evidence>
<keyword evidence="1" id="KW-0812">Transmembrane</keyword>
<proteinExistence type="predicted"/>
<dbReference type="RefSeq" id="WP_145272374.1">
    <property type="nucleotide sequence ID" value="NZ_CP036272.1"/>
</dbReference>
<sequence>MLTSPNANAPSQKLDTGFGFDIADAVVERFRRKMWRRQIRASRYAHAHSDAVMIHLAMTMTTMFGFYCCLGALNGLMACWIALVQILVVSAWAPWRTALAHGLLCGLVLWMGLESWAPIVLGPGALFVGLWVNTNTYARFRSRWYSSGIPSRPLSLFQILTRAVFATPTLMVLFERRIRQSRAR</sequence>
<evidence type="ECO:0000313" key="2">
    <source>
        <dbReference type="EMBL" id="QDT60097.1"/>
    </source>
</evidence>
<dbReference type="AlphaFoldDB" id="A0A517SVD5"/>